<evidence type="ECO:0000256" key="3">
    <source>
        <dbReference type="ARBA" id="ARBA00022676"/>
    </source>
</evidence>
<evidence type="ECO:0000256" key="4">
    <source>
        <dbReference type="RuleBase" id="RU362027"/>
    </source>
</evidence>
<evidence type="ECO:0000313" key="5">
    <source>
        <dbReference type="EMBL" id="KAF6161158.1"/>
    </source>
</evidence>
<proteinExistence type="inferred from homology"/>
<dbReference type="PANTHER" id="PTHR32116">
    <property type="entry name" value="GALACTURONOSYLTRANSFERASE 4-RELATED"/>
    <property type="match status" value="1"/>
</dbReference>
<dbReference type="SUPFAM" id="SSF53448">
    <property type="entry name" value="Nucleotide-diphospho-sugar transferases"/>
    <property type="match status" value="1"/>
</dbReference>
<dbReference type="PANTHER" id="PTHR32116:SF0">
    <property type="entry name" value="GALACTURONOSYLTRANSFERASE 6-RELATED"/>
    <property type="match status" value="1"/>
</dbReference>
<dbReference type="OrthoDB" id="1720352at2759"/>
<gene>
    <name evidence="5" type="ORF">GIB67_007799</name>
</gene>
<dbReference type="GO" id="GO:0045489">
    <property type="term" value="P:pectin biosynthetic process"/>
    <property type="evidence" value="ECO:0007669"/>
    <property type="project" value="UniProtKB-UniPathway"/>
</dbReference>
<evidence type="ECO:0000313" key="6">
    <source>
        <dbReference type="Proteomes" id="UP000541444"/>
    </source>
</evidence>
<reference evidence="5 6" key="1">
    <citation type="journal article" date="2020" name="IScience">
        <title>Genome Sequencing of the Endangered Kingdonia uniflora (Circaeasteraceae, Ranunculales) Reveals Potential Mechanisms of Evolutionary Specialization.</title>
        <authorList>
            <person name="Sun Y."/>
            <person name="Deng T."/>
            <person name="Zhang A."/>
            <person name="Moore M.J."/>
            <person name="Landis J.B."/>
            <person name="Lin N."/>
            <person name="Zhang H."/>
            <person name="Zhang X."/>
            <person name="Huang J."/>
            <person name="Zhang X."/>
            <person name="Sun H."/>
            <person name="Wang H."/>
        </authorList>
    </citation>
    <scope>NUCLEOTIDE SEQUENCE [LARGE SCALE GENOMIC DNA]</scope>
    <source>
        <strain evidence="5">TB1705</strain>
        <tissue evidence="5">Leaf</tissue>
    </source>
</reference>
<dbReference type="InterPro" id="IPR029044">
    <property type="entry name" value="Nucleotide-diphossugar_trans"/>
</dbReference>
<dbReference type="Gene3D" id="3.90.550.10">
    <property type="entry name" value="Spore Coat Polysaccharide Biosynthesis Protein SpsA, Chain A"/>
    <property type="match status" value="1"/>
</dbReference>
<keyword evidence="3 4" id="KW-0328">Glycosyltransferase</keyword>
<dbReference type="GO" id="GO:0071555">
    <property type="term" value="P:cell wall organization"/>
    <property type="evidence" value="ECO:0007669"/>
    <property type="project" value="UniProtKB-KW"/>
</dbReference>
<comment type="subcellular location">
    <subcellularLocation>
        <location evidence="4">Golgi apparatus membrane</location>
        <topology evidence="4">Single-pass type II membrane protein</topology>
    </subcellularLocation>
</comment>
<keyword evidence="4" id="KW-0333">Golgi apparatus</keyword>
<dbReference type="EC" id="2.4.1.-" evidence="4"/>
<evidence type="ECO:0000256" key="1">
    <source>
        <dbReference type="ARBA" id="ARBA00004877"/>
    </source>
</evidence>
<accession>A0A7J7N2K8</accession>
<keyword evidence="3 4" id="KW-0808">Transferase</keyword>
<name>A0A7J7N2K8_9MAGN</name>
<keyword evidence="4" id="KW-0961">Cell wall biogenesis/degradation</keyword>
<dbReference type="AlphaFoldDB" id="A0A7J7N2K8"/>
<evidence type="ECO:0000256" key="2">
    <source>
        <dbReference type="ARBA" id="ARBA00006351"/>
    </source>
</evidence>
<comment type="similarity">
    <text evidence="2 4">Belongs to the glycosyltransferase 8 family.</text>
</comment>
<dbReference type="Proteomes" id="UP000541444">
    <property type="component" value="Unassembled WGS sequence"/>
</dbReference>
<keyword evidence="6" id="KW-1185">Reference proteome</keyword>
<organism evidence="5 6">
    <name type="scientific">Kingdonia uniflora</name>
    <dbReference type="NCBI Taxonomy" id="39325"/>
    <lineage>
        <taxon>Eukaryota</taxon>
        <taxon>Viridiplantae</taxon>
        <taxon>Streptophyta</taxon>
        <taxon>Embryophyta</taxon>
        <taxon>Tracheophyta</taxon>
        <taxon>Spermatophyta</taxon>
        <taxon>Magnoliopsida</taxon>
        <taxon>Ranunculales</taxon>
        <taxon>Circaeasteraceae</taxon>
        <taxon>Kingdonia</taxon>
    </lineage>
</organism>
<dbReference type="EMBL" id="JACGCM010001144">
    <property type="protein sequence ID" value="KAF6161158.1"/>
    <property type="molecule type" value="Genomic_DNA"/>
</dbReference>
<comment type="pathway">
    <text evidence="1 4">Glycan metabolism; pectin biosynthesis.</text>
</comment>
<comment type="caution">
    <text evidence="5">The sequence shown here is derived from an EMBL/GenBank/DDBJ whole genome shotgun (WGS) entry which is preliminary data.</text>
</comment>
<dbReference type="GO" id="GO:0047262">
    <property type="term" value="F:polygalacturonate 4-alpha-galacturonosyltransferase activity"/>
    <property type="evidence" value="ECO:0007669"/>
    <property type="project" value="InterPro"/>
</dbReference>
<dbReference type="Pfam" id="PF01501">
    <property type="entry name" value="Glyco_transf_8"/>
    <property type="match status" value="1"/>
</dbReference>
<sequence length="118" mass="13692">MWFLSNPPGHVTIEIESIDDFKWISEKYRTKLTETDARDPRYSSTLNHLRFYLPEVYPLLDKIVLLDHDVVGKKQQLWKSGSLPLGLVTFYNQTVGPDRRWHVSGLGYESGVLRADID</sequence>
<dbReference type="InterPro" id="IPR002495">
    <property type="entry name" value="Glyco_trans_8"/>
</dbReference>
<dbReference type="UniPathway" id="UPA00845"/>
<dbReference type="GO" id="GO:0000139">
    <property type="term" value="C:Golgi membrane"/>
    <property type="evidence" value="ECO:0007669"/>
    <property type="project" value="UniProtKB-SubCell"/>
</dbReference>
<protein>
    <recommendedName>
        <fullName evidence="4">Hexosyltransferase</fullName>
        <ecNumber evidence="4">2.4.1.-</ecNumber>
    </recommendedName>
</protein>
<dbReference type="InterPro" id="IPR029993">
    <property type="entry name" value="GAUT"/>
</dbReference>